<proteinExistence type="predicted"/>
<dbReference type="SUPFAM" id="SSF55486">
    <property type="entry name" value="Metalloproteases ('zincins'), catalytic domain"/>
    <property type="match status" value="1"/>
</dbReference>
<dbReference type="GO" id="GO:0008237">
    <property type="term" value="F:metallopeptidase activity"/>
    <property type="evidence" value="ECO:0007669"/>
    <property type="project" value="InterPro"/>
</dbReference>
<dbReference type="InterPro" id="IPR024079">
    <property type="entry name" value="MetalloPept_cat_dom_sf"/>
</dbReference>
<accession>A0A401FND8</accession>
<evidence type="ECO:0000313" key="3">
    <source>
        <dbReference type="Proteomes" id="UP000286974"/>
    </source>
</evidence>
<keyword evidence="3" id="KW-1185">Reference proteome</keyword>
<dbReference type="AlphaFoldDB" id="A0A401FND8"/>
<keyword evidence="1" id="KW-0732">Signal</keyword>
<reference evidence="2 3" key="1">
    <citation type="submission" date="2017-11" db="EMBL/GenBank/DDBJ databases">
        <title>Draft Genome Sequence of Lactobacillus curieae NBRC 111893 isolated from Koso, a Japanese sugar-Vegetable Fermented Beverage.</title>
        <authorList>
            <person name="Chiou T.Y."/>
            <person name="Oshima K."/>
            <person name="Suda W."/>
            <person name="Hattori M."/>
            <person name="Takahashi T."/>
        </authorList>
    </citation>
    <scope>NUCLEOTIDE SEQUENCE [LARGE SCALE GENOMIC DNA]</scope>
    <source>
        <strain evidence="2 3">NBRC111893</strain>
    </source>
</reference>
<dbReference type="RefSeq" id="WP_225417706.1">
    <property type="nucleotide sequence ID" value="NZ_BEXA01000005.1"/>
</dbReference>
<feature type="signal peptide" evidence="1">
    <location>
        <begin position="1"/>
        <end position="25"/>
    </location>
</feature>
<dbReference type="Gene3D" id="3.40.390.10">
    <property type="entry name" value="Collagenase (Catalytic Domain)"/>
    <property type="match status" value="1"/>
</dbReference>
<dbReference type="Proteomes" id="UP000286974">
    <property type="component" value="Unassembled WGS sequence"/>
</dbReference>
<comment type="caution">
    <text evidence="2">The sequence shown here is derived from an EMBL/GenBank/DDBJ whole genome shotgun (WGS) entry which is preliminary data.</text>
</comment>
<sequence>MMKHWGLFVVALLMGLFMAGNTAEATTVKFDSHMITSKNLTSNGVIKYHVASQAKIYNSEIKQATNKWNKALGKKVFVPTTSTTKSRLVITNGSITPGLAGVAEVNSGVVALNSSVMARYSSNKRQAVIIHELGHTLGTKDLYLYPNANLRSKFQKSAIMGGNYSTTIKKFDSDLAKWSLSKTKSVSTKTLTIIEACQTFTSKNMSMLSDVDFR</sequence>
<evidence type="ECO:0008006" key="4">
    <source>
        <dbReference type="Google" id="ProtNLM"/>
    </source>
</evidence>
<evidence type="ECO:0000256" key="1">
    <source>
        <dbReference type="SAM" id="SignalP"/>
    </source>
</evidence>
<protein>
    <recommendedName>
        <fullName evidence="4">Snapalysin</fullName>
    </recommendedName>
</protein>
<organism evidence="2 3">
    <name type="scientific">Lentilactobacillus kosonis</name>
    <dbReference type="NCBI Taxonomy" id="2810561"/>
    <lineage>
        <taxon>Bacteria</taxon>
        <taxon>Bacillati</taxon>
        <taxon>Bacillota</taxon>
        <taxon>Bacilli</taxon>
        <taxon>Lactobacillales</taxon>
        <taxon>Lactobacillaceae</taxon>
        <taxon>Lentilactobacillus</taxon>
    </lineage>
</organism>
<name>A0A401FND8_9LACO</name>
<feature type="chain" id="PRO_5019508184" description="Snapalysin" evidence="1">
    <location>
        <begin position="26"/>
        <end position="214"/>
    </location>
</feature>
<gene>
    <name evidence="2" type="ORF">NBRC111893_2051</name>
</gene>
<dbReference type="EMBL" id="BEXA01000005">
    <property type="protein sequence ID" value="GAY73905.1"/>
    <property type="molecule type" value="Genomic_DNA"/>
</dbReference>
<evidence type="ECO:0000313" key="2">
    <source>
        <dbReference type="EMBL" id="GAY73905.1"/>
    </source>
</evidence>